<dbReference type="Proteomes" id="UP000712157">
    <property type="component" value="Unassembled WGS sequence"/>
</dbReference>
<protein>
    <submittedName>
        <fullName evidence="9">ABC transporter permease</fullName>
    </submittedName>
</protein>
<reference evidence="9" key="1">
    <citation type="submission" date="2021-06" db="EMBL/GenBank/DDBJ databases">
        <title>Description of novel taxa of the family Lachnospiraceae.</title>
        <authorList>
            <person name="Chaplin A.V."/>
            <person name="Sokolova S.R."/>
            <person name="Pikina A.P."/>
            <person name="Korzhanova M."/>
            <person name="Belova V."/>
            <person name="Korostin D."/>
            <person name="Efimov B.A."/>
        </authorList>
    </citation>
    <scope>NUCLEOTIDE SEQUENCE</scope>
    <source>
        <strain evidence="9">ASD5720</strain>
    </source>
</reference>
<dbReference type="RefSeq" id="WP_238723351.1">
    <property type="nucleotide sequence ID" value="NZ_JAHQCW010000065.1"/>
</dbReference>
<keyword evidence="5 8" id="KW-0812">Transmembrane</keyword>
<evidence type="ECO:0000256" key="6">
    <source>
        <dbReference type="ARBA" id="ARBA00022989"/>
    </source>
</evidence>
<feature type="transmembrane region" description="Helical" evidence="8">
    <location>
        <begin position="166"/>
        <end position="190"/>
    </location>
</feature>
<feature type="transmembrane region" description="Helical" evidence="8">
    <location>
        <begin position="101"/>
        <end position="124"/>
    </location>
</feature>
<dbReference type="PANTHER" id="PTHR32196">
    <property type="entry name" value="ABC TRANSPORTER PERMEASE PROTEIN YPHD-RELATED-RELATED"/>
    <property type="match status" value="1"/>
</dbReference>
<evidence type="ECO:0000313" key="10">
    <source>
        <dbReference type="Proteomes" id="UP000712157"/>
    </source>
</evidence>
<sequence length="355" mass="37773">MNEKGLMKTGGVAKVRRFLKMNSSQVSMFVAVALGFIIVSIASPYFLTGTNMKNLGMSMATYGVLAGGVTVSMLLGGLDLSQMSVMAVSSMVIGVLYQQGYPIGVGLLAALVIGILAGMVNGFIVTKMKIVPMIATIGTQMSFRAIASLTTGGNKIRISNELLDNLAFQTFLGVPVQFWVMILVFIVVFVMMKYTEFGRSVYAIGSNQMAAYLSGIKVNKIKMFAYAITGLSSGLAGILWTAQMRTAVPTAGVGSEFIPISSVIMGGVGLGGGKGNIVGTFFGVALLTIFSNAMTLLNIQAYYQDLLNGLILILAVFIDTVRRLQTVKIVKKEHSHAGITEYETNGAGGIYCKRH</sequence>
<dbReference type="Pfam" id="PF02653">
    <property type="entry name" value="BPD_transp_2"/>
    <property type="match status" value="1"/>
</dbReference>
<feature type="transmembrane region" description="Helical" evidence="8">
    <location>
        <begin position="26"/>
        <end position="47"/>
    </location>
</feature>
<evidence type="ECO:0000256" key="8">
    <source>
        <dbReference type="SAM" id="Phobius"/>
    </source>
</evidence>
<comment type="caution">
    <text evidence="9">The sequence shown here is derived from an EMBL/GenBank/DDBJ whole genome shotgun (WGS) entry which is preliminary data.</text>
</comment>
<dbReference type="EMBL" id="JAHQCW010000065">
    <property type="protein sequence ID" value="MBU9739541.1"/>
    <property type="molecule type" value="Genomic_DNA"/>
</dbReference>
<keyword evidence="6 8" id="KW-1133">Transmembrane helix</keyword>
<evidence type="ECO:0000256" key="5">
    <source>
        <dbReference type="ARBA" id="ARBA00022692"/>
    </source>
</evidence>
<evidence type="ECO:0000256" key="3">
    <source>
        <dbReference type="ARBA" id="ARBA00022475"/>
    </source>
</evidence>
<feature type="transmembrane region" description="Helical" evidence="8">
    <location>
        <begin position="248"/>
        <end position="270"/>
    </location>
</feature>
<feature type="transmembrane region" description="Helical" evidence="8">
    <location>
        <begin position="223"/>
        <end position="242"/>
    </location>
</feature>
<name>A0A949K3M8_9FIRM</name>
<evidence type="ECO:0000256" key="1">
    <source>
        <dbReference type="ARBA" id="ARBA00004651"/>
    </source>
</evidence>
<dbReference type="InterPro" id="IPR001851">
    <property type="entry name" value="ABC_transp_permease"/>
</dbReference>
<evidence type="ECO:0000313" key="9">
    <source>
        <dbReference type="EMBL" id="MBU9739541.1"/>
    </source>
</evidence>
<dbReference type="PANTHER" id="PTHR32196:SF21">
    <property type="entry name" value="ABC TRANSPORTER PERMEASE PROTEIN YPHD-RELATED"/>
    <property type="match status" value="1"/>
</dbReference>
<comment type="subcellular location">
    <subcellularLocation>
        <location evidence="1">Cell membrane</location>
        <topology evidence="1">Multi-pass membrane protein</topology>
    </subcellularLocation>
</comment>
<dbReference type="GO" id="GO:0022857">
    <property type="term" value="F:transmembrane transporter activity"/>
    <property type="evidence" value="ECO:0007669"/>
    <property type="project" value="InterPro"/>
</dbReference>
<proteinExistence type="predicted"/>
<dbReference type="GO" id="GO:0005886">
    <property type="term" value="C:plasma membrane"/>
    <property type="evidence" value="ECO:0007669"/>
    <property type="project" value="UniProtKB-SubCell"/>
</dbReference>
<keyword evidence="10" id="KW-1185">Reference proteome</keyword>
<feature type="transmembrane region" description="Helical" evidence="8">
    <location>
        <begin position="301"/>
        <end position="321"/>
    </location>
</feature>
<dbReference type="AlphaFoldDB" id="A0A949K3M8"/>
<organism evidence="9 10">
    <name type="scientific">Diplocloster agilis</name>
    <dbReference type="NCBI Taxonomy" id="2850323"/>
    <lineage>
        <taxon>Bacteria</taxon>
        <taxon>Bacillati</taxon>
        <taxon>Bacillota</taxon>
        <taxon>Clostridia</taxon>
        <taxon>Lachnospirales</taxon>
        <taxon>Lachnospiraceae</taxon>
        <taxon>Diplocloster</taxon>
    </lineage>
</organism>
<keyword evidence="7 8" id="KW-0472">Membrane</keyword>
<keyword evidence="4" id="KW-0997">Cell inner membrane</keyword>
<evidence type="ECO:0000256" key="2">
    <source>
        <dbReference type="ARBA" id="ARBA00022448"/>
    </source>
</evidence>
<evidence type="ECO:0000256" key="4">
    <source>
        <dbReference type="ARBA" id="ARBA00022519"/>
    </source>
</evidence>
<keyword evidence="3" id="KW-1003">Cell membrane</keyword>
<keyword evidence="2" id="KW-0813">Transport</keyword>
<feature type="transmembrane region" description="Helical" evidence="8">
    <location>
        <begin position="277"/>
        <end position="295"/>
    </location>
</feature>
<dbReference type="CDD" id="cd06579">
    <property type="entry name" value="TM_PBP1_transp_AraH_like"/>
    <property type="match status" value="1"/>
</dbReference>
<evidence type="ECO:0000256" key="7">
    <source>
        <dbReference type="ARBA" id="ARBA00023136"/>
    </source>
</evidence>
<accession>A0A949K3M8</accession>
<gene>
    <name evidence="9" type="ORF">KTH89_23685</name>
</gene>
<feature type="transmembrane region" description="Helical" evidence="8">
    <location>
        <begin position="59"/>
        <end position="80"/>
    </location>
</feature>